<name>A0A2W5F495_9SPHI</name>
<evidence type="ECO:0000259" key="1">
    <source>
        <dbReference type="Pfam" id="PF00535"/>
    </source>
</evidence>
<dbReference type="InterPro" id="IPR001173">
    <property type="entry name" value="Glyco_trans_2-like"/>
</dbReference>
<dbReference type="SUPFAM" id="SSF53448">
    <property type="entry name" value="Nucleotide-diphospho-sugar transferases"/>
    <property type="match status" value="1"/>
</dbReference>
<sequence length="309" mass="36643">MISFPKISVVISTFNGSKYVDSQIESIVNQLYTPFQIIISDDKSTDDTLIKLKLWQDKFPSLVEIYQQTENIGYNRNFEFCLKKVRGDYVAISDQDDIWHEDKLLQISQSIHDNPDFNVFHHDEGIIGIIGEEEILPKNKTYWKPYEGNGVNIVFLLNRLTGHKLIFESSLLKYILPFPGKVIYDWWINVVVAVHGNTKYINKKLMDYRMHAESAYFSKVSQELKNVTEPIKIALKAFSMVEGMKQEDQSLLSNLVKLYNRHIPHRFDLQLFIFFFRNRHILFRDYVIPFKFFRKEIFLLRMCRAYSKW</sequence>
<evidence type="ECO:0000313" key="3">
    <source>
        <dbReference type="Proteomes" id="UP000249645"/>
    </source>
</evidence>
<dbReference type="EMBL" id="QFOI01000048">
    <property type="protein sequence ID" value="PZP50925.1"/>
    <property type="molecule type" value="Genomic_DNA"/>
</dbReference>
<dbReference type="AlphaFoldDB" id="A0A2W5F495"/>
<dbReference type="Pfam" id="PF00535">
    <property type="entry name" value="Glycos_transf_2"/>
    <property type="match status" value="1"/>
</dbReference>
<proteinExistence type="predicted"/>
<dbReference type="Gene3D" id="3.90.550.10">
    <property type="entry name" value="Spore Coat Polysaccharide Biosynthesis Protein SpsA, Chain A"/>
    <property type="match status" value="1"/>
</dbReference>
<protein>
    <recommendedName>
        <fullName evidence="1">Glycosyltransferase 2-like domain-containing protein</fullName>
    </recommendedName>
</protein>
<organism evidence="2 3">
    <name type="scientific">Pseudopedobacter saltans</name>
    <dbReference type="NCBI Taxonomy" id="151895"/>
    <lineage>
        <taxon>Bacteria</taxon>
        <taxon>Pseudomonadati</taxon>
        <taxon>Bacteroidota</taxon>
        <taxon>Sphingobacteriia</taxon>
        <taxon>Sphingobacteriales</taxon>
        <taxon>Sphingobacteriaceae</taxon>
        <taxon>Pseudopedobacter</taxon>
    </lineage>
</organism>
<dbReference type="PANTHER" id="PTHR22916:SF3">
    <property type="entry name" value="UDP-GLCNAC:BETAGAL BETA-1,3-N-ACETYLGLUCOSAMINYLTRANSFERASE-LIKE PROTEIN 1"/>
    <property type="match status" value="1"/>
</dbReference>
<reference evidence="2 3" key="1">
    <citation type="submission" date="2017-11" db="EMBL/GenBank/DDBJ databases">
        <title>Infants hospitalized years apart are colonized by the same room-sourced microbial strains.</title>
        <authorList>
            <person name="Brooks B."/>
            <person name="Olm M.R."/>
            <person name="Firek B.A."/>
            <person name="Baker R."/>
            <person name="Thomas B.C."/>
            <person name="Morowitz M.J."/>
            <person name="Banfield J.F."/>
        </authorList>
    </citation>
    <scope>NUCLEOTIDE SEQUENCE [LARGE SCALE GENOMIC DNA]</scope>
    <source>
        <strain evidence="2">S2_009_000_R2_76</strain>
    </source>
</reference>
<accession>A0A2W5F495</accession>
<gene>
    <name evidence="2" type="ORF">DI598_04455</name>
</gene>
<dbReference type="PANTHER" id="PTHR22916">
    <property type="entry name" value="GLYCOSYLTRANSFERASE"/>
    <property type="match status" value="1"/>
</dbReference>
<dbReference type="InterPro" id="IPR029044">
    <property type="entry name" value="Nucleotide-diphossugar_trans"/>
</dbReference>
<feature type="domain" description="Glycosyltransferase 2-like" evidence="1">
    <location>
        <begin position="8"/>
        <end position="120"/>
    </location>
</feature>
<evidence type="ECO:0000313" key="2">
    <source>
        <dbReference type="EMBL" id="PZP50925.1"/>
    </source>
</evidence>
<dbReference type="Proteomes" id="UP000249645">
    <property type="component" value="Unassembled WGS sequence"/>
</dbReference>
<dbReference type="GO" id="GO:0016758">
    <property type="term" value="F:hexosyltransferase activity"/>
    <property type="evidence" value="ECO:0007669"/>
    <property type="project" value="UniProtKB-ARBA"/>
</dbReference>
<comment type="caution">
    <text evidence="2">The sequence shown here is derived from an EMBL/GenBank/DDBJ whole genome shotgun (WGS) entry which is preliminary data.</text>
</comment>